<dbReference type="OrthoDB" id="5427593at2759"/>
<dbReference type="EMBL" id="QVQW01000038">
    <property type="protein sequence ID" value="RKU43770.1"/>
    <property type="molecule type" value="Genomic_DNA"/>
</dbReference>
<name>A0A420Y7M2_9PEZI</name>
<reference evidence="2 3" key="1">
    <citation type="submission" date="2018-08" db="EMBL/GenBank/DDBJ databases">
        <title>Draft genome of the lignicolous fungus Coniochaeta pulveracea.</title>
        <authorList>
            <person name="Borstlap C.J."/>
            <person name="De Witt R.N."/>
            <person name="Botha A."/>
            <person name="Volschenk H."/>
        </authorList>
    </citation>
    <scope>NUCLEOTIDE SEQUENCE [LARGE SCALE GENOMIC DNA]</scope>
    <source>
        <strain evidence="2 3">CAB683</strain>
    </source>
</reference>
<dbReference type="GO" id="GO:0006040">
    <property type="term" value="P:amino sugar metabolic process"/>
    <property type="evidence" value="ECO:0007669"/>
    <property type="project" value="InterPro"/>
</dbReference>
<evidence type="ECO:0000256" key="1">
    <source>
        <dbReference type="SAM" id="MobiDB-lite"/>
    </source>
</evidence>
<evidence type="ECO:0000313" key="3">
    <source>
        <dbReference type="Proteomes" id="UP000275385"/>
    </source>
</evidence>
<keyword evidence="3" id="KW-1185">Reference proteome</keyword>
<feature type="compositionally biased region" description="Polar residues" evidence="1">
    <location>
        <begin position="393"/>
        <end position="402"/>
    </location>
</feature>
<evidence type="ECO:0000313" key="2">
    <source>
        <dbReference type="EMBL" id="RKU43770.1"/>
    </source>
</evidence>
<dbReference type="InterPro" id="IPR005338">
    <property type="entry name" value="Anhydro_N_Ac-Mur_kinase"/>
</dbReference>
<dbReference type="GO" id="GO:0009254">
    <property type="term" value="P:peptidoglycan turnover"/>
    <property type="evidence" value="ECO:0007669"/>
    <property type="project" value="InterPro"/>
</dbReference>
<protein>
    <recommendedName>
        <fullName evidence="4">Anhydro-N-acetylmuramic acid kinase</fullName>
    </recommendedName>
</protein>
<gene>
    <name evidence="2" type="ORF">DL546_003550</name>
</gene>
<dbReference type="PANTHER" id="PTHR30605">
    <property type="entry name" value="ANHYDRO-N-ACETYLMURAMIC ACID KINASE"/>
    <property type="match status" value="1"/>
</dbReference>
<feature type="region of interest" description="Disordered" evidence="1">
    <location>
        <begin position="354"/>
        <end position="420"/>
    </location>
</feature>
<dbReference type="AlphaFoldDB" id="A0A420Y7M2"/>
<organism evidence="2 3">
    <name type="scientific">Coniochaeta pulveracea</name>
    <dbReference type="NCBI Taxonomy" id="177199"/>
    <lineage>
        <taxon>Eukaryota</taxon>
        <taxon>Fungi</taxon>
        <taxon>Dikarya</taxon>
        <taxon>Ascomycota</taxon>
        <taxon>Pezizomycotina</taxon>
        <taxon>Sordariomycetes</taxon>
        <taxon>Sordariomycetidae</taxon>
        <taxon>Coniochaetales</taxon>
        <taxon>Coniochaetaceae</taxon>
        <taxon>Coniochaeta</taxon>
    </lineage>
</organism>
<dbReference type="GO" id="GO:0016773">
    <property type="term" value="F:phosphotransferase activity, alcohol group as acceptor"/>
    <property type="evidence" value="ECO:0007669"/>
    <property type="project" value="InterPro"/>
</dbReference>
<feature type="compositionally biased region" description="Polar residues" evidence="1">
    <location>
        <begin position="409"/>
        <end position="419"/>
    </location>
</feature>
<sequence length="438" mass="47808">MLVNITVSGFPLLKLSPTVLSAVSRASRHPRVAPRAYIMPSAVNQSWGSPLSLKVIGHNAGTSMDGVDLVHVHFTQDSPVAPLNMQLLHYGEYPMPQKVKKRVMKLIKENKTTPEEMAIVNIELGQVIADAVKSFAKDQGFDLEREVDLIGGQGQTIWHLPLPELFEGDQMRAHLDMAEIAIIAADTSITSLGNFRVSDMALGRQGCPLFAALDSLLLNHPTLNRAVQNIGGIANFSILPKGKVEGCYDFDTGPGNVFIDAAVRYFTDGQQEYDKDGAMGAKGTVDQAIVDEILAGPYFVHDIPKTTGRETFGDRMAEDICDKMLASKWPPRSLYFLVVQTANFIRQRERPPRIALQPSPASPPSLLPMRTNDGVRKTASTRSTWEEGDPTIRTLSTTSNNACPRPASHMSTRPASQSAPRKHWALLFSPTSVSSAGP</sequence>
<proteinExistence type="predicted"/>
<evidence type="ECO:0008006" key="4">
    <source>
        <dbReference type="Google" id="ProtNLM"/>
    </source>
</evidence>
<dbReference type="Gene3D" id="3.30.420.40">
    <property type="match status" value="1"/>
</dbReference>
<dbReference type="Proteomes" id="UP000275385">
    <property type="component" value="Unassembled WGS sequence"/>
</dbReference>
<accession>A0A420Y7M2</accession>
<dbReference type="GO" id="GO:0005524">
    <property type="term" value="F:ATP binding"/>
    <property type="evidence" value="ECO:0007669"/>
    <property type="project" value="InterPro"/>
</dbReference>
<dbReference type="Pfam" id="PF03702">
    <property type="entry name" value="AnmK"/>
    <property type="match status" value="1"/>
</dbReference>
<dbReference type="PANTHER" id="PTHR30605:SF2">
    <property type="entry name" value="UPF0075 DOMAIN-CONTAINING PROTEIN"/>
    <property type="match status" value="1"/>
</dbReference>
<comment type="caution">
    <text evidence="2">The sequence shown here is derived from an EMBL/GenBank/DDBJ whole genome shotgun (WGS) entry which is preliminary data.</text>
</comment>